<accession>A0A812STL3</accession>
<evidence type="ECO:0000313" key="6">
    <source>
        <dbReference type="EMBL" id="CAE7494889.1"/>
    </source>
</evidence>
<dbReference type="PANTHER" id="PTHR45833:SF2">
    <property type="entry name" value="BIFUNCTIONAL HOMOCYSTEINE S-METHYLTRANSFERASE_5,10-METHYLENETETRAHYDROFOLATE REDUCTASE"/>
    <property type="match status" value="1"/>
</dbReference>
<dbReference type="PANTHER" id="PTHR45833">
    <property type="entry name" value="METHIONINE SYNTHASE"/>
    <property type="match status" value="1"/>
</dbReference>
<dbReference type="Pfam" id="PF00809">
    <property type="entry name" value="Pterin_bind"/>
    <property type="match status" value="1"/>
</dbReference>
<evidence type="ECO:0000256" key="3">
    <source>
        <dbReference type="ARBA" id="ARBA00022679"/>
    </source>
</evidence>
<keyword evidence="4" id="KW-1133">Transmembrane helix</keyword>
<dbReference type="AlphaFoldDB" id="A0A812STL3"/>
<keyword evidence="4" id="KW-0472">Membrane</keyword>
<dbReference type="Gene3D" id="3.20.20.20">
    <property type="entry name" value="Dihydropteroate synthase-like"/>
    <property type="match status" value="1"/>
</dbReference>
<evidence type="ECO:0000256" key="2">
    <source>
        <dbReference type="ARBA" id="ARBA00022603"/>
    </source>
</evidence>
<evidence type="ECO:0000256" key="1">
    <source>
        <dbReference type="ARBA" id="ARBA00010398"/>
    </source>
</evidence>
<dbReference type="GO" id="GO:0032259">
    <property type="term" value="P:methylation"/>
    <property type="evidence" value="ECO:0007669"/>
    <property type="project" value="UniProtKB-KW"/>
</dbReference>
<keyword evidence="4" id="KW-0812">Transmembrane</keyword>
<dbReference type="InterPro" id="IPR011005">
    <property type="entry name" value="Dihydropteroate_synth-like_sf"/>
</dbReference>
<comment type="similarity">
    <text evidence="1">Belongs to the vitamin-B12 dependent methionine synthase family.</text>
</comment>
<evidence type="ECO:0000256" key="4">
    <source>
        <dbReference type="SAM" id="Phobius"/>
    </source>
</evidence>
<dbReference type="GO" id="GO:0008705">
    <property type="term" value="F:methionine synthase activity"/>
    <property type="evidence" value="ECO:0007669"/>
    <property type="project" value="TreeGrafter"/>
</dbReference>
<keyword evidence="3" id="KW-0808">Transferase</keyword>
<dbReference type="SUPFAM" id="SSF51717">
    <property type="entry name" value="Dihydropteroate synthetase-like"/>
    <property type="match status" value="1"/>
</dbReference>
<dbReference type="GO" id="GO:0042558">
    <property type="term" value="P:pteridine-containing compound metabolic process"/>
    <property type="evidence" value="ECO:0007669"/>
    <property type="project" value="InterPro"/>
</dbReference>
<proteinExistence type="inferred from homology"/>
<name>A0A812STL3_9DINO</name>
<dbReference type="Proteomes" id="UP000604046">
    <property type="component" value="Unassembled WGS sequence"/>
</dbReference>
<gene>
    <name evidence="6" type="primary">metH</name>
    <name evidence="6" type="ORF">SNAT2548_LOCUS27723</name>
</gene>
<reference evidence="6" key="1">
    <citation type="submission" date="2021-02" db="EMBL/GenBank/DDBJ databases">
        <authorList>
            <person name="Dougan E. K."/>
            <person name="Rhodes N."/>
            <person name="Thang M."/>
            <person name="Chan C."/>
        </authorList>
    </citation>
    <scope>NUCLEOTIDE SEQUENCE</scope>
</reference>
<dbReference type="InterPro" id="IPR000489">
    <property type="entry name" value="Pterin-binding_dom"/>
</dbReference>
<feature type="transmembrane region" description="Helical" evidence="4">
    <location>
        <begin position="241"/>
        <end position="271"/>
    </location>
</feature>
<sequence>MGKFVRRCAVHAQVSKLPVIICSMSWDVIAEGLKSAQGKCIVNGISMASSEEDFVRVAAECRRFGAAIVVLAMARADGEFPNYQEKVTSCQRAYHLLRSELDFPAEDGVKQLVQLAPYNVALSYWSAGHHLRLFCHTVGRRSKTMISTANCIMEAVAELGWVAKLGKVFELLNVQVLFFVEGSHGVRASPKDFIDAVAEVRRTRSLQPKRSALPDRCIYCVALLACGQSGQMQNMPSRCGMLLLMLHVCTFSTFLYFLPCAAPVLCMHLCIYTRM</sequence>
<keyword evidence="7" id="KW-1185">Reference proteome</keyword>
<dbReference type="EMBL" id="CAJNDS010002486">
    <property type="protein sequence ID" value="CAE7494889.1"/>
    <property type="molecule type" value="Genomic_DNA"/>
</dbReference>
<dbReference type="OrthoDB" id="10306943at2759"/>
<evidence type="ECO:0000313" key="7">
    <source>
        <dbReference type="Proteomes" id="UP000604046"/>
    </source>
</evidence>
<dbReference type="GO" id="GO:0005829">
    <property type="term" value="C:cytosol"/>
    <property type="evidence" value="ECO:0007669"/>
    <property type="project" value="TreeGrafter"/>
</dbReference>
<keyword evidence="2" id="KW-0489">Methyltransferase</keyword>
<comment type="caution">
    <text evidence="6">The sequence shown here is derived from an EMBL/GenBank/DDBJ whole genome shotgun (WGS) entry which is preliminary data.</text>
</comment>
<feature type="domain" description="Pterin-binding" evidence="5">
    <location>
        <begin position="9"/>
        <end position="106"/>
    </location>
</feature>
<organism evidence="6 7">
    <name type="scientific">Symbiodinium natans</name>
    <dbReference type="NCBI Taxonomy" id="878477"/>
    <lineage>
        <taxon>Eukaryota</taxon>
        <taxon>Sar</taxon>
        <taxon>Alveolata</taxon>
        <taxon>Dinophyceae</taxon>
        <taxon>Suessiales</taxon>
        <taxon>Symbiodiniaceae</taxon>
        <taxon>Symbiodinium</taxon>
    </lineage>
</organism>
<dbReference type="InterPro" id="IPR050554">
    <property type="entry name" value="Met_Synthase/Corrinoid"/>
</dbReference>
<evidence type="ECO:0000259" key="5">
    <source>
        <dbReference type="Pfam" id="PF00809"/>
    </source>
</evidence>
<protein>
    <submittedName>
        <fullName evidence="6">MetH protein</fullName>
    </submittedName>
</protein>